<organism evidence="1 2">
    <name type="scientific">Lachnospira hominis</name>
    <name type="common">ex Liu et al. 2021</name>
    <dbReference type="NCBI Taxonomy" id="2763051"/>
    <lineage>
        <taxon>Bacteria</taxon>
        <taxon>Bacillati</taxon>
        <taxon>Bacillota</taxon>
        <taxon>Clostridia</taxon>
        <taxon>Lachnospirales</taxon>
        <taxon>Lachnospiraceae</taxon>
        <taxon>Lachnospira</taxon>
    </lineage>
</organism>
<sequence>MDIKLVKNFEEGMYIPVNREILLQIIDDNRRLEQFNGKHIFLFNPANNERFEILPEVPKFNVTKIYYGSEERDYFVFTSAKMINEHETQITFYWYQISLQETFIIHTQIVPTDRLREPDYLKVLVLAQDFCVFETKNGEYGNKDSYSFLLKDVKNNKELEFQNEELGRFGIDKIVPLSGNLCGIKIGNKTIGVINVNQFVSDMVIGLEKITYTDILDNASDTMQLAHMRKYNNTLLYTKRDVSADSEEVVIYDYDNKVKRVRLNSRISEAADFKNICVISGVPYNFLESDKGTRIINLNTQKTEYKLPADVCVEYVQDDIIVTSEHVKKMSIFRKENDFVEVFRFPDMHHAIYKTRDKFKGCIKHFDDLLIFVG</sequence>
<name>A0ABR7G0T4_9FIRM</name>
<gene>
    <name evidence="1" type="ORF">H8S01_08795</name>
</gene>
<keyword evidence="2" id="KW-1185">Reference proteome</keyword>
<accession>A0ABR7G0T4</accession>
<proteinExistence type="predicted"/>
<dbReference type="EMBL" id="JACOPD010000005">
    <property type="protein sequence ID" value="MBC5681056.1"/>
    <property type="molecule type" value="Genomic_DNA"/>
</dbReference>
<evidence type="ECO:0000313" key="1">
    <source>
        <dbReference type="EMBL" id="MBC5681056.1"/>
    </source>
</evidence>
<protein>
    <submittedName>
        <fullName evidence="1">Uncharacterized protein</fullName>
    </submittedName>
</protein>
<comment type="caution">
    <text evidence="1">The sequence shown here is derived from an EMBL/GenBank/DDBJ whole genome shotgun (WGS) entry which is preliminary data.</text>
</comment>
<dbReference type="RefSeq" id="WP_186836932.1">
    <property type="nucleotide sequence ID" value="NZ_JACOPD010000005.1"/>
</dbReference>
<dbReference type="Proteomes" id="UP000628463">
    <property type="component" value="Unassembled WGS sequence"/>
</dbReference>
<reference evidence="1 2" key="1">
    <citation type="submission" date="2020-08" db="EMBL/GenBank/DDBJ databases">
        <title>Genome public.</title>
        <authorList>
            <person name="Liu C."/>
            <person name="Sun Q."/>
        </authorList>
    </citation>
    <scope>NUCLEOTIDE SEQUENCE [LARGE SCALE GENOMIC DNA]</scope>
    <source>
        <strain evidence="1 2">NSJ-43</strain>
    </source>
</reference>
<evidence type="ECO:0000313" key="2">
    <source>
        <dbReference type="Proteomes" id="UP000628463"/>
    </source>
</evidence>